<proteinExistence type="predicted"/>
<feature type="compositionally biased region" description="Polar residues" evidence="1">
    <location>
        <begin position="15"/>
        <end position="27"/>
    </location>
</feature>
<sequence>MSDRDRLSKSRAVANMTSKPRSVKNPSNRLVVADSSNSHVIQSSANQVSILANILEPQVIQSGSAKELILANTLKPQVTQSGPDKELILANTLKPQVTQIDSGKYSQASGDTECPDKELILANTLKPQVTQSGPDKESIPARKDELCYGYCYGN</sequence>
<protein>
    <submittedName>
        <fullName evidence="3">Uncharacterized protein</fullName>
    </submittedName>
</protein>
<evidence type="ECO:0000313" key="2">
    <source>
        <dbReference type="Proteomes" id="UP000887574"/>
    </source>
</evidence>
<keyword evidence="2" id="KW-1185">Reference proteome</keyword>
<evidence type="ECO:0000256" key="1">
    <source>
        <dbReference type="SAM" id="MobiDB-lite"/>
    </source>
</evidence>
<evidence type="ECO:0000313" key="3">
    <source>
        <dbReference type="WBParaSite" id="jg3652"/>
    </source>
</evidence>
<feature type="region of interest" description="Disordered" evidence="1">
    <location>
        <begin position="1"/>
        <end position="27"/>
    </location>
</feature>
<dbReference type="WBParaSite" id="jg3652">
    <property type="protein sequence ID" value="jg3652"/>
    <property type="gene ID" value="jg3652"/>
</dbReference>
<reference evidence="3" key="1">
    <citation type="submission" date="2022-11" db="UniProtKB">
        <authorList>
            <consortium name="WormBaseParasite"/>
        </authorList>
    </citation>
    <scope>IDENTIFICATION</scope>
</reference>
<name>A0A915E8F2_9BILA</name>
<organism evidence="2 3">
    <name type="scientific">Ditylenchus dipsaci</name>
    <dbReference type="NCBI Taxonomy" id="166011"/>
    <lineage>
        <taxon>Eukaryota</taxon>
        <taxon>Metazoa</taxon>
        <taxon>Ecdysozoa</taxon>
        <taxon>Nematoda</taxon>
        <taxon>Chromadorea</taxon>
        <taxon>Rhabditida</taxon>
        <taxon>Tylenchina</taxon>
        <taxon>Tylenchomorpha</taxon>
        <taxon>Sphaerularioidea</taxon>
        <taxon>Anguinidae</taxon>
        <taxon>Anguininae</taxon>
        <taxon>Ditylenchus</taxon>
    </lineage>
</organism>
<dbReference type="Proteomes" id="UP000887574">
    <property type="component" value="Unplaced"/>
</dbReference>
<dbReference type="AlphaFoldDB" id="A0A915E8F2"/>
<accession>A0A915E8F2</accession>